<feature type="compositionally biased region" description="Low complexity" evidence="1">
    <location>
        <begin position="452"/>
        <end position="464"/>
    </location>
</feature>
<dbReference type="AlphaFoldDB" id="A0A1L5F6B6"/>
<feature type="region of interest" description="Disordered" evidence="1">
    <location>
        <begin position="448"/>
        <end position="476"/>
    </location>
</feature>
<keyword evidence="3" id="KW-0282">Flagellum</keyword>
<organism evidence="3 4">
    <name type="scientific">Clostridium kluyveri</name>
    <dbReference type="NCBI Taxonomy" id="1534"/>
    <lineage>
        <taxon>Bacteria</taxon>
        <taxon>Bacillati</taxon>
        <taxon>Bacillota</taxon>
        <taxon>Clostridia</taxon>
        <taxon>Eubacteriales</taxon>
        <taxon>Clostridiaceae</taxon>
        <taxon>Clostridium</taxon>
    </lineage>
</organism>
<keyword evidence="3" id="KW-0966">Cell projection</keyword>
<evidence type="ECO:0000259" key="2">
    <source>
        <dbReference type="Pfam" id="PF02120"/>
    </source>
</evidence>
<feature type="compositionally biased region" description="Basic and acidic residues" evidence="1">
    <location>
        <begin position="45"/>
        <end position="69"/>
    </location>
</feature>
<dbReference type="Proteomes" id="UP000184604">
    <property type="component" value="Chromosome"/>
</dbReference>
<protein>
    <submittedName>
        <fullName evidence="3">Flagellar hook-length control protein</fullName>
    </submittedName>
</protein>
<proteinExistence type="predicted"/>
<gene>
    <name evidence="3" type="ORF">BS101_07215</name>
</gene>
<feature type="region of interest" description="Disordered" evidence="1">
    <location>
        <begin position="1"/>
        <end position="74"/>
    </location>
</feature>
<feature type="compositionally biased region" description="Polar residues" evidence="1">
    <location>
        <begin position="273"/>
        <end position="287"/>
    </location>
</feature>
<evidence type="ECO:0000313" key="4">
    <source>
        <dbReference type="Proteomes" id="UP000184604"/>
    </source>
</evidence>
<evidence type="ECO:0000313" key="3">
    <source>
        <dbReference type="EMBL" id="APM38544.1"/>
    </source>
</evidence>
<dbReference type="InterPro" id="IPR038610">
    <property type="entry name" value="FliK-like_C_sf"/>
</dbReference>
<feature type="compositionally biased region" description="Polar residues" evidence="1">
    <location>
        <begin position="294"/>
        <end position="303"/>
    </location>
</feature>
<dbReference type="OrthoDB" id="1934566at2"/>
<dbReference type="EMBL" id="CP018335">
    <property type="protein sequence ID" value="APM38544.1"/>
    <property type="molecule type" value="Genomic_DNA"/>
</dbReference>
<accession>A0A1L5F6B6</accession>
<feature type="compositionally biased region" description="Polar residues" evidence="1">
    <location>
        <begin position="31"/>
        <end position="44"/>
    </location>
</feature>
<dbReference type="RefSeq" id="WP_073538214.1">
    <property type="nucleotide sequence ID" value="NZ_CP018335.1"/>
</dbReference>
<feature type="region of interest" description="Disordered" evidence="1">
    <location>
        <begin position="270"/>
        <end position="306"/>
    </location>
</feature>
<dbReference type="Pfam" id="PF02120">
    <property type="entry name" value="Flg_hook"/>
    <property type="match status" value="1"/>
</dbReference>
<feature type="domain" description="Flagellar hook-length control protein-like C-terminal" evidence="2">
    <location>
        <begin position="362"/>
        <end position="441"/>
    </location>
</feature>
<name>A0A1L5F6B6_CLOKL</name>
<reference evidence="3 4" key="1">
    <citation type="submission" date="2016-12" db="EMBL/GenBank/DDBJ databases">
        <title>Complete genome sequence of Clostridium kluyveri JZZ isolated from the pit mud of a Chinese flavor liquor-making factory.</title>
        <authorList>
            <person name="Wang Y."/>
        </authorList>
    </citation>
    <scope>NUCLEOTIDE SEQUENCE [LARGE SCALE GENOMIC DNA]</scope>
    <source>
        <strain evidence="3 4">JZZ</strain>
    </source>
</reference>
<feature type="compositionally biased region" description="Low complexity" evidence="1">
    <location>
        <begin position="10"/>
        <end position="22"/>
    </location>
</feature>
<sequence>MIDLNSIQLNNVSSTKVNNSSKTSKDTSNDFSTLLKTSSDNNTVKNKDTSVDRAKNETLKDNDGDKTSVDKNLSGKKVELNEKVKSELKKAGFSEEDIENLEEDLSQGNISQNALMYLINILFKSEDNSTDNLNLQGNNDEFIEQISNKISSEILQNLNYISSANEEQNTAAVGSDVISKIIKENVTNLSDILEQFGTSQEFNDKLIEKLNSSISARLSQEGSIYDKVKSEINTALKKELSLSTPQEENINNLSILKLQSQYDSSKIDADNTILPTSSQGVSNNNSGDSEEKNAQSSMGNGTAKSEESILQKIIDGGSSEDKISKVTTFMTHLKNMDTNNSVQNLGEMVINKNSFDSDIIKTLKYMDINNVKELTVKINPKELGEITINLTMQEGKLKAVLTTSNKEAYNLLNANLQDLSNKIQTNDIKIQGLSLNIYSEDATFFRDESGKDQQQGSGQQNKNSTLNNIVEDEQGTQNDYYYNNNVNILA</sequence>
<evidence type="ECO:0000256" key="1">
    <source>
        <dbReference type="SAM" id="MobiDB-lite"/>
    </source>
</evidence>
<dbReference type="CDD" id="cd17470">
    <property type="entry name" value="T3SS_Flik_C"/>
    <property type="match status" value="1"/>
</dbReference>
<dbReference type="Gene3D" id="3.30.750.140">
    <property type="match status" value="1"/>
</dbReference>
<dbReference type="InterPro" id="IPR021136">
    <property type="entry name" value="Flagellar_hook_control-like_C"/>
</dbReference>
<keyword evidence="3" id="KW-0969">Cilium</keyword>